<gene>
    <name evidence="3" type="ORF">PFLUV_G00160690</name>
</gene>
<dbReference type="AlphaFoldDB" id="A0A6A5E0U8"/>
<reference evidence="3 4" key="1">
    <citation type="submission" date="2019-06" db="EMBL/GenBank/DDBJ databases">
        <title>A chromosome-scale genome assembly of the European perch, Perca fluviatilis.</title>
        <authorList>
            <person name="Roques C."/>
            <person name="Zahm M."/>
            <person name="Cabau C."/>
            <person name="Klopp C."/>
            <person name="Bouchez O."/>
            <person name="Donnadieu C."/>
            <person name="Kuhl H."/>
            <person name="Gislard M."/>
            <person name="Guendouz S."/>
            <person name="Journot L."/>
            <person name="Haffray P."/>
            <person name="Bestin A."/>
            <person name="Morvezen R."/>
            <person name="Feron R."/>
            <person name="Wen M."/>
            <person name="Jouanno E."/>
            <person name="Herpin A."/>
            <person name="Schartl M."/>
            <person name="Postlethwait J."/>
            <person name="Schaerlinger B."/>
            <person name="Chardard D."/>
            <person name="Lecocq T."/>
            <person name="Poncet C."/>
            <person name="Jaffrelo L."/>
            <person name="Lampietro C."/>
            <person name="Guiguen Y."/>
        </authorList>
    </citation>
    <scope>NUCLEOTIDE SEQUENCE [LARGE SCALE GENOMIC DNA]</scope>
    <source>
        <tissue evidence="3">Blood</tissue>
    </source>
</reference>
<evidence type="ECO:0000313" key="3">
    <source>
        <dbReference type="EMBL" id="KAF1382077.1"/>
    </source>
</evidence>
<comment type="caution">
    <text evidence="3">The sequence shown here is derived from an EMBL/GenBank/DDBJ whole genome shotgun (WGS) entry which is preliminary data.</text>
</comment>
<keyword evidence="2" id="KW-0812">Transmembrane</keyword>
<keyword evidence="4" id="KW-1185">Reference proteome</keyword>
<organism evidence="3 4">
    <name type="scientific">Perca fluviatilis</name>
    <name type="common">European perch</name>
    <dbReference type="NCBI Taxonomy" id="8168"/>
    <lineage>
        <taxon>Eukaryota</taxon>
        <taxon>Metazoa</taxon>
        <taxon>Chordata</taxon>
        <taxon>Craniata</taxon>
        <taxon>Vertebrata</taxon>
        <taxon>Euteleostomi</taxon>
        <taxon>Actinopterygii</taxon>
        <taxon>Neopterygii</taxon>
        <taxon>Teleostei</taxon>
        <taxon>Neoteleostei</taxon>
        <taxon>Acanthomorphata</taxon>
        <taxon>Eupercaria</taxon>
        <taxon>Perciformes</taxon>
        <taxon>Percoidei</taxon>
        <taxon>Percidae</taxon>
        <taxon>Percinae</taxon>
        <taxon>Perca</taxon>
    </lineage>
</organism>
<accession>A0A6A5E0U8</accession>
<dbReference type="EMBL" id="VHII01000013">
    <property type="protein sequence ID" value="KAF1382077.1"/>
    <property type="molecule type" value="Genomic_DNA"/>
</dbReference>
<feature type="compositionally biased region" description="Basic residues" evidence="1">
    <location>
        <begin position="100"/>
        <end position="109"/>
    </location>
</feature>
<proteinExistence type="predicted"/>
<feature type="region of interest" description="Disordered" evidence="1">
    <location>
        <begin position="67"/>
        <end position="125"/>
    </location>
</feature>
<sequence>MLRRSGIPEVPEASEGIIGVAIGAVLGILLTVGVEAAVLFVLYKKGIIGLCSSSKSSLICRYNGSNSGPAVYLPPPQDSDESSTDSDRSRDEPPKLSHQALRRMKKMNRAKPILSILRGDTSDPS</sequence>
<name>A0A6A5E0U8_PERFL</name>
<evidence type="ECO:0000256" key="1">
    <source>
        <dbReference type="SAM" id="MobiDB-lite"/>
    </source>
</evidence>
<feature type="compositionally biased region" description="Basic and acidic residues" evidence="1">
    <location>
        <begin position="85"/>
        <end position="95"/>
    </location>
</feature>
<feature type="transmembrane region" description="Helical" evidence="2">
    <location>
        <begin position="20"/>
        <end position="43"/>
    </location>
</feature>
<keyword evidence="2" id="KW-1133">Transmembrane helix</keyword>
<keyword evidence="2" id="KW-0472">Membrane</keyword>
<dbReference type="Proteomes" id="UP000465112">
    <property type="component" value="Chromosome 13"/>
</dbReference>
<evidence type="ECO:0000313" key="4">
    <source>
        <dbReference type="Proteomes" id="UP000465112"/>
    </source>
</evidence>
<evidence type="ECO:0000256" key="2">
    <source>
        <dbReference type="SAM" id="Phobius"/>
    </source>
</evidence>
<protein>
    <submittedName>
        <fullName evidence="3">Uncharacterized protein</fullName>
    </submittedName>
</protein>